<reference evidence="1 2" key="1">
    <citation type="submission" date="2024-02" db="EMBL/GenBank/DDBJ databases">
        <authorList>
            <person name="Chen Y."/>
            <person name="Shah S."/>
            <person name="Dougan E. K."/>
            <person name="Thang M."/>
            <person name="Chan C."/>
        </authorList>
    </citation>
    <scope>NUCLEOTIDE SEQUENCE [LARGE SCALE GENOMIC DNA]</scope>
</reference>
<name>A0ABP0JFX0_9DINO</name>
<organism evidence="1 2">
    <name type="scientific">Durusdinium trenchii</name>
    <dbReference type="NCBI Taxonomy" id="1381693"/>
    <lineage>
        <taxon>Eukaryota</taxon>
        <taxon>Sar</taxon>
        <taxon>Alveolata</taxon>
        <taxon>Dinophyceae</taxon>
        <taxon>Suessiales</taxon>
        <taxon>Symbiodiniaceae</taxon>
        <taxon>Durusdinium</taxon>
    </lineage>
</organism>
<evidence type="ECO:0000313" key="1">
    <source>
        <dbReference type="EMBL" id="CAK9013083.1"/>
    </source>
</evidence>
<protein>
    <submittedName>
        <fullName evidence="1">Uncharacterized protein</fullName>
    </submittedName>
</protein>
<dbReference type="EMBL" id="CAXAMM010007035">
    <property type="protein sequence ID" value="CAK9013083.1"/>
    <property type="molecule type" value="Genomic_DNA"/>
</dbReference>
<feature type="non-terminal residue" evidence="1">
    <location>
        <position position="1"/>
    </location>
</feature>
<dbReference type="Proteomes" id="UP001642464">
    <property type="component" value="Unassembled WGS sequence"/>
</dbReference>
<accession>A0ABP0JFX0</accession>
<keyword evidence="2" id="KW-1185">Reference proteome</keyword>
<sequence length="165" mass="18093">KQAVGCPAWTFEPMPPAEALGEGSEMPVDLEDLQKSLQMLINAMKTLLNFMEWHKMAADAVTLFEAACHLHMFHQRGSSAQKVLCCALVITACRALVSRDQISDLERALCQAVGSPRSEVVKETCKVVNSFQGRGPAVLRRLLQSRPALQDVFTPDNLLGNEAEA</sequence>
<proteinExistence type="predicted"/>
<gene>
    <name evidence="1" type="ORF">SCF082_LOCUS11777</name>
</gene>
<evidence type="ECO:0000313" key="2">
    <source>
        <dbReference type="Proteomes" id="UP001642464"/>
    </source>
</evidence>
<comment type="caution">
    <text evidence="1">The sequence shown here is derived from an EMBL/GenBank/DDBJ whole genome shotgun (WGS) entry which is preliminary data.</text>
</comment>